<organism evidence="2 3">
    <name type="scientific">Aegilops tauschii subsp. strangulata</name>
    <name type="common">Goatgrass</name>
    <dbReference type="NCBI Taxonomy" id="200361"/>
    <lineage>
        <taxon>Eukaryota</taxon>
        <taxon>Viridiplantae</taxon>
        <taxon>Streptophyta</taxon>
        <taxon>Embryophyta</taxon>
        <taxon>Tracheophyta</taxon>
        <taxon>Spermatophyta</taxon>
        <taxon>Magnoliopsida</taxon>
        <taxon>Liliopsida</taxon>
        <taxon>Poales</taxon>
        <taxon>Poaceae</taxon>
        <taxon>BOP clade</taxon>
        <taxon>Pooideae</taxon>
        <taxon>Triticodae</taxon>
        <taxon>Triticeae</taxon>
        <taxon>Triticinae</taxon>
        <taxon>Aegilops</taxon>
    </lineage>
</organism>
<dbReference type="EnsemblPlants" id="AET1Gv21029400.1">
    <property type="protein sequence ID" value="AET1Gv21029400.1"/>
    <property type="gene ID" value="AET1Gv21029400"/>
</dbReference>
<proteinExistence type="predicted"/>
<reference evidence="2" key="4">
    <citation type="submission" date="2019-03" db="UniProtKB">
        <authorList>
            <consortium name="EnsemblPlants"/>
        </authorList>
    </citation>
    <scope>IDENTIFICATION</scope>
</reference>
<reference evidence="3" key="2">
    <citation type="journal article" date="2017" name="Nat. Plants">
        <title>The Aegilops tauschii genome reveals multiple impacts of transposons.</title>
        <authorList>
            <person name="Zhao G."/>
            <person name="Zou C."/>
            <person name="Li K."/>
            <person name="Wang K."/>
            <person name="Li T."/>
            <person name="Gao L."/>
            <person name="Zhang X."/>
            <person name="Wang H."/>
            <person name="Yang Z."/>
            <person name="Liu X."/>
            <person name="Jiang W."/>
            <person name="Mao L."/>
            <person name="Kong X."/>
            <person name="Jiao Y."/>
            <person name="Jia J."/>
        </authorList>
    </citation>
    <scope>NUCLEOTIDE SEQUENCE [LARGE SCALE GENOMIC DNA]</scope>
    <source>
        <strain evidence="3">cv. AL8/78</strain>
    </source>
</reference>
<accession>A0A453A3U1</accession>
<protein>
    <submittedName>
        <fullName evidence="2">Uncharacterized protein</fullName>
    </submittedName>
</protein>
<dbReference type="Gramene" id="AET1Gv21029400.1">
    <property type="protein sequence ID" value="AET1Gv21029400.1"/>
    <property type="gene ID" value="AET1Gv21029400"/>
</dbReference>
<feature type="compositionally biased region" description="Basic and acidic residues" evidence="1">
    <location>
        <begin position="1"/>
        <end position="13"/>
    </location>
</feature>
<name>A0A453A3U1_AEGTS</name>
<evidence type="ECO:0000313" key="2">
    <source>
        <dbReference type="EnsemblPlants" id="AET1Gv21029400.1"/>
    </source>
</evidence>
<keyword evidence="3" id="KW-1185">Reference proteome</keyword>
<sequence>PSRLWKERPDRPARPSTMASVRCAARRLGGSVLQRTQAAAAEEGRRFVSSRFMRSRQLSGEVSSEHAGKSPALEFELDMKMKKLEASIARLKNTPGPDASTLRLMSNGRTVQGVIDAANKLIFLCMISTAVYGLDSDKVVEGEAITKETSEDKIEK</sequence>
<reference evidence="2" key="3">
    <citation type="journal article" date="2017" name="Nature">
        <title>Genome sequence of the progenitor of the wheat D genome Aegilops tauschii.</title>
        <authorList>
            <person name="Luo M.C."/>
            <person name="Gu Y.Q."/>
            <person name="Puiu D."/>
            <person name="Wang H."/>
            <person name="Twardziok S.O."/>
            <person name="Deal K.R."/>
            <person name="Huo N."/>
            <person name="Zhu T."/>
            <person name="Wang L."/>
            <person name="Wang Y."/>
            <person name="McGuire P.E."/>
            <person name="Liu S."/>
            <person name="Long H."/>
            <person name="Ramasamy R.K."/>
            <person name="Rodriguez J.C."/>
            <person name="Van S.L."/>
            <person name="Yuan L."/>
            <person name="Wang Z."/>
            <person name="Xia Z."/>
            <person name="Xiao L."/>
            <person name="Anderson O.D."/>
            <person name="Ouyang S."/>
            <person name="Liang Y."/>
            <person name="Zimin A.V."/>
            <person name="Pertea G."/>
            <person name="Qi P."/>
            <person name="Bennetzen J.L."/>
            <person name="Dai X."/>
            <person name="Dawson M.W."/>
            <person name="Muller H.G."/>
            <person name="Kugler K."/>
            <person name="Rivarola-Duarte L."/>
            <person name="Spannagl M."/>
            <person name="Mayer K.F.X."/>
            <person name="Lu F.H."/>
            <person name="Bevan M.W."/>
            <person name="Leroy P."/>
            <person name="Li P."/>
            <person name="You F.M."/>
            <person name="Sun Q."/>
            <person name="Liu Z."/>
            <person name="Lyons E."/>
            <person name="Wicker T."/>
            <person name="Salzberg S.L."/>
            <person name="Devos K.M."/>
            <person name="Dvorak J."/>
        </authorList>
    </citation>
    <scope>NUCLEOTIDE SEQUENCE [LARGE SCALE GENOMIC DNA]</scope>
    <source>
        <strain evidence="2">cv. AL8/78</strain>
    </source>
</reference>
<reference evidence="3" key="1">
    <citation type="journal article" date="2014" name="Science">
        <title>Ancient hybridizations among the ancestral genomes of bread wheat.</title>
        <authorList>
            <consortium name="International Wheat Genome Sequencing Consortium,"/>
            <person name="Marcussen T."/>
            <person name="Sandve S.R."/>
            <person name="Heier L."/>
            <person name="Spannagl M."/>
            <person name="Pfeifer M."/>
            <person name="Jakobsen K.S."/>
            <person name="Wulff B.B."/>
            <person name="Steuernagel B."/>
            <person name="Mayer K.F."/>
            <person name="Olsen O.A."/>
        </authorList>
    </citation>
    <scope>NUCLEOTIDE SEQUENCE [LARGE SCALE GENOMIC DNA]</scope>
    <source>
        <strain evidence="3">cv. AL8/78</strain>
    </source>
</reference>
<feature type="region of interest" description="Disordered" evidence="1">
    <location>
        <begin position="1"/>
        <end position="20"/>
    </location>
</feature>
<dbReference type="AlphaFoldDB" id="A0A453A3U1"/>
<dbReference type="Proteomes" id="UP000015105">
    <property type="component" value="Chromosome 1D"/>
</dbReference>
<reference evidence="2" key="5">
    <citation type="journal article" date="2021" name="G3 (Bethesda)">
        <title>Aegilops tauschii genome assembly Aet v5.0 features greater sequence contiguity and improved annotation.</title>
        <authorList>
            <person name="Wang L."/>
            <person name="Zhu T."/>
            <person name="Rodriguez J.C."/>
            <person name="Deal K.R."/>
            <person name="Dubcovsky J."/>
            <person name="McGuire P.E."/>
            <person name="Lux T."/>
            <person name="Spannagl M."/>
            <person name="Mayer K.F.X."/>
            <person name="Baldrich P."/>
            <person name="Meyers B.C."/>
            <person name="Huo N."/>
            <person name="Gu Y.Q."/>
            <person name="Zhou H."/>
            <person name="Devos K.M."/>
            <person name="Bennetzen J.L."/>
            <person name="Unver T."/>
            <person name="Budak H."/>
            <person name="Gulick P.J."/>
            <person name="Galiba G."/>
            <person name="Kalapos B."/>
            <person name="Nelson D.R."/>
            <person name="Li P."/>
            <person name="You F.M."/>
            <person name="Luo M.C."/>
            <person name="Dvorak J."/>
        </authorList>
    </citation>
    <scope>NUCLEOTIDE SEQUENCE [LARGE SCALE GENOMIC DNA]</scope>
    <source>
        <strain evidence="2">cv. AL8/78</strain>
    </source>
</reference>
<evidence type="ECO:0000313" key="3">
    <source>
        <dbReference type="Proteomes" id="UP000015105"/>
    </source>
</evidence>
<evidence type="ECO:0000256" key="1">
    <source>
        <dbReference type="SAM" id="MobiDB-lite"/>
    </source>
</evidence>